<dbReference type="EMBL" id="GL376637">
    <property type="status" value="NOT_ANNOTATED_CDS"/>
    <property type="molecule type" value="Genomic_DNA"/>
</dbReference>
<reference evidence="4" key="2">
    <citation type="submission" date="2010-04" db="EMBL/GenBank/DDBJ databases">
        <authorList>
            <person name="Buell R."/>
            <person name="Hamilton J."/>
            <person name="Hostetler J."/>
        </authorList>
    </citation>
    <scope>NUCLEOTIDE SEQUENCE [LARGE SCALE GENOMIC DNA]</scope>
    <source>
        <strain evidence="4">DAOM:BR144</strain>
    </source>
</reference>
<sequence length="202" mass="22317">MGDYHVEASAYVKLLLHAAKYPTSACNGLLVGEEQGQGFVVTDAVPLFHHDAPLAPVLEVACAMVDAWCQTQPSKKIVGYYHAGEFGSESAAALNVFGEKVADKVEANCSRACVLLVENNQLNSEAKSAVQLLLKDVKRGWIRVDNRLRLRNTSDDKTPMQVFSAALQQNAFEELADFDEHLDDVSKDWRNPNLLQLIKFNV</sequence>
<keyword evidence="4" id="KW-1185">Reference proteome</keyword>
<dbReference type="PANTHER" id="PTHR12941:SF10">
    <property type="entry name" value="ER MEMBRANE PROTEIN COMPLEX SUBUNIT 8_9 HOMOLOG"/>
    <property type="match status" value="1"/>
</dbReference>
<proteinExistence type="inferred from homology"/>
<dbReference type="Pfam" id="PF03665">
    <property type="entry name" value="UPF0172"/>
    <property type="match status" value="1"/>
</dbReference>
<dbReference type="eggNOG" id="KOG3289">
    <property type="taxonomic scope" value="Eukaryota"/>
</dbReference>
<dbReference type="FunCoup" id="K3X3W2">
    <property type="interactions" value="317"/>
</dbReference>
<dbReference type="Proteomes" id="UP000019132">
    <property type="component" value="Unassembled WGS sequence"/>
</dbReference>
<dbReference type="HOGENOM" id="CLU_087337_0_1_1"/>
<accession>K3X3W2</accession>
<evidence type="ECO:0000313" key="4">
    <source>
        <dbReference type="Proteomes" id="UP000019132"/>
    </source>
</evidence>
<dbReference type="AlphaFoldDB" id="K3X3W2"/>
<dbReference type="PANTHER" id="PTHR12941">
    <property type="entry name" value="ER MEMBRANE PROTEIN COMPLEX"/>
    <property type="match status" value="1"/>
</dbReference>
<dbReference type="CDD" id="cd08060">
    <property type="entry name" value="MPN_UPF0172"/>
    <property type="match status" value="1"/>
</dbReference>
<name>K3X3W2_GLOUD</name>
<dbReference type="InterPro" id="IPR037518">
    <property type="entry name" value="MPN"/>
</dbReference>
<evidence type="ECO:0000259" key="2">
    <source>
        <dbReference type="PROSITE" id="PS50249"/>
    </source>
</evidence>
<dbReference type="PROSITE" id="PS50249">
    <property type="entry name" value="MPN"/>
    <property type="match status" value="1"/>
</dbReference>
<dbReference type="Gene3D" id="3.40.140.10">
    <property type="entry name" value="Cytidine Deaminase, domain 2"/>
    <property type="match status" value="1"/>
</dbReference>
<dbReference type="EnsemblProtists" id="PYU1_T011911">
    <property type="protein sequence ID" value="PYU1_T011911"/>
    <property type="gene ID" value="PYU1_G011885"/>
</dbReference>
<dbReference type="OMA" id="PHCAING"/>
<dbReference type="GO" id="GO:0072546">
    <property type="term" value="C:EMC complex"/>
    <property type="evidence" value="ECO:0007669"/>
    <property type="project" value="InterPro"/>
</dbReference>
<dbReference type="STRING" id="431595.K3X3W2"/>
<dbReference type="InterPro" id="IPR005366">
    <property type="entry name" value="EMC8/9"/>
</dbReference>
<dbReference type="InParanoid" id="K3X3W2"/>
<evidence type="ECO:0000256" key="1">
    <source>
        <dbReference type="ARBA" id="ARBA00007461"/>
    </source>
</evidence>
<protein>
    <recommendedName>
        <fullName evidence="2">MPN domain-containing protein</fullName>
    </recommendedName>
</protein>
<feature type="domain" description="MPN" evidence="2">
    <location>
        <begin position="4"/>
        <end position="142"/>
    </location>
</feature>
<evidence type="ECO:0000313" key="3">
    <source>
        <dbReference type="EnsemblProtists" id="PYU1_T011911"/>
    </source>
</evidence>
<reference evidence="4" key="1">
    <citation type="journal article" date="2010" name="Genome Biol.">
        <title>Genome sequence of the necrotrophic plant pathogen Pythium ultimum reveals original pathogenicity mechanisms and effector repertoire.</title>
        <authorList>
            <person name="Levesque C.A."/>
            <person name="Brouwer H."/>
            <person name="Cano L."/>
            <person name="Hamilton J.P."/>
            <person name="Holt C."/>
            <person name="Huitema E."/>
            <person name="Raffaele S."/>
            <person name="Robideau G.P."/>
            <person name="Thines M."/>
            <person name="Win J."/>
            <person name="Zerillo M.M."/>
            <person name="Beakes G.W."/>
            <person name="Boore J.L."/>
            <person name="Busam D."/>
            <person name="Dumas B."/>
            <person name="Ferriera S."/>
            <person name="Fuerstenberg S.I."/>
            <person name="Gachon C.M."/>
            <person name="Gaulin E."/>
            <person name="Govers F."/>
            <person name="Grenville-Briggs L."/>
            <person name="Horner N."/>
            <person name="Hostetler J."/>
            <person name="Jiang R.H."/>
            <person name="Johnson J."/>
            <person name="Krajaejun T."/>
            <person name="Lin H."/>
            <person name="Meijer H.J."/>
            <person name="Moore B."/>
            <person name="Morris P."/>
            <person name="Phuntmart V."/>
            <person name="Puiu D."/>
            <person name="Shetty J."/>
            <person name="Stajich J.E."/>
            <person name="Tripathy S."/>
            <person name="Wawra S."/>
            <person name="van West P."/>
            <person name="Whitty B.R."/>
            <person name="Coutinho P.M."/>
            <person name="Henrissat B."/>
            <person name="Martin F."/>
            <person name="Thomas P.D."/>
            <person name="Tyler B.M."/>
            <person name="De Vries R.P."/>
            <person name="Kamoun S."/>
            <person name="Yandell M."/>
            <person name="Tisserat N."/>
            <person name="Buell C.R."/>
        </authorList>
    </citation>
    <scope>NUCLEOTIDE SEQUENCE</scope>
    <source>
        <strain evidence="4">DAOM:BR144</strain>
    </source>
</reference>
<comment type="similarity">
    <text evidence="1">Belongs to the EMC8/EMC9 family.</text>
</comment>
<organism evidence="3 4">
    <name type="scientific">Globisporangium ultimum (strain ATCC 200006 / CBS 805.95 / DAOM BR144)</name>
    <name type="common">Pythium ultimum</name>
    <dbReference type="NCBI Taxonomy" id="431595"/>
    <lineage>
        <taxon>Eukaryota</taxon>
        <taxon>Sar</taxon>
        <taxon>Stramenopiles</taxon>
        <taxon>Oomycota</taxon>
        <taxon>Peronosporomycetes</taxon>
        <taxon>Pythiales</taxon>
        <taxon>Pythiaceae</taxon>
        <taxon>Globisporangium</taxon>
    </lineage>
</organism>
<dbReference type="VEuPathDB" id="FungiDB:PYU1_G011885"/>
<reference evidence="3" key="3">
    <citation type="submission" date="2015-02" db="UniProtKB">
        <authorList>
            <consortium name="EnsemblProtists"/>
        </authorList>
    </citation>
    <scope>IDENTIFICATION</scope>
    <source>
        <strain evidence="3">DAOM BR144</strain>
    </source>
</reference>